<proteinExistence type="predicted"/>
<dbReference type="UniPathway" id="UPA00694"/>
<accession>A0A318TER0</accession>
<comment type="caution">
    <text evidence="2">The sequence shown here is derived from an EMBL/GenBank/DDBJ whole genome shotgun (WGS) entry which is preliminary data.</text>
</comment>
<name>A0A318TER0_9HYPH</name>
<keyword evidence="1" id="KW-0812">Transmembrane</keyword>
<feature type="transmembrane region" description="Helical" evidence="1">
    <location>
        <begin position="711"/>
        <end position="731"/>
    </location>
</feature>
<dbReference type="RefSeq" id="WP_110748395.1">
    <property type="nucleotide sequence ID" value="NZ_QJTF01000002.1"/>
</dbReference>
<keyword evidence="3" id="KW-1185">Reference proteome</keyword>
<dbReference type="Gene3D" id="2.60.120.260">
    <property type="entry name" value="Galactose-binding domain-like"/>
    <property type="match status" value="1"/>
</dbReference>
<protein>
    <submittedName>
        <fullName evidence="2">Cellulose synthase subunit</fullName>
    </submittedName>
</protein>
<dbReference type="EMBL" id="QJTF01000002">
    <property type="protein sequence ID" value="PYE90003.1"/>
    <property type="molecule type" value="Genomic_DNA"/>
</dbReference>
<keyword evidence="1" id="KW-0472">Membrane</keyword>
<dbReference type="Proteomes" id="UP000247454">
    <property type="component" value="Unassembled WGS sequence"/>
</dbReference>
<reference evidence="2 3" key="1">
    <citation type="submission" date="2018-06" db="EMBL/GenBank/DDBJ databases">
        <title>Genomic Encyclopedia of Type Strains, Phase III (KMG-III): the genomes of soil and plant-associated and newly described type strains.</title>
        <authorList>
            <person name="Whitman W."/>
        </authorList>
    </citation>
    <scope>NUCLEOTIDE SEQUENCE [LARGE SCALE GENOMIC DNA]</scope>
    <source>
        <strain evidence="2 3">ORS 1419</strain>
    </source>
</reference>
<evidence type="ECO:0000313" key="2">
    <source>
        <dbReference type="EMBL" id="PYE90003.1"/>
    </source>
</evidence>
<sequence>MIDSARRRLLLSSALIGGLLVVQGGQAAYAGEIGDAVKSLAGGSIVREKVSLKELGLTQPITLNSSDARREIYLPVPANVKLIDPSLVVDGHYIRADGGRTTYTMALDGNVVAARSPDDAEGEADVSIGVDGAPRPSGFVRLGLAWASVTGRDDLCNEDRSIGNLLQISPNSYFEYGYDPSGVTDIASVWSALPRKVTLLVASDALEGGSYDAAWRLGVALQRAGKDVQVIALPKPGSEIDTTGLKIPPALMNVPAFAALAKGGKVALANEAEVGALLLLGAPQVRADVAVSDPALAARLKTAFDAVGAELAQADPAATAALDALATRKDSLLNAAEAKTVDVRTLAGRPVIAVSPDAAAAATGLFDGLWRKTALVRGMVLNTVGKPNAGSNSVALGSLDQSAGNLDVVARGDWTTTFDLGSSLGEGKVPSSMTINVAAAPGATETSPVASVYLNDYLLGAKRLTADGKAESISVDVPSYALLPRNTVRVQFQRQPAGGNCEVPQAFPAAVLPNSRIWLEAAPAAQNFSGIVARLADDSEVIVPQGWRNSATETLPTLISVADAAGISPSKAVLSLGENNAAIAPKKPFLAFDVPVAGAADTVKVAGQHVSIADKDGKVFYDVAGLDHVAVLQAVTGATEPGISYRTVGEGPRLDKSFQLGQGDVAVVGEAGILAAVNSNGTPAYENGAKGANNAPFTLSKLLEGSFWERHFSWVATAVLGLAFLLLLLLARRARKRRGGDQA</sequence>
<gene>
    <name evidence="2" type="ORF">C7477_10290</name>
</gene>
<dbReference type="OrthoDB" id="7315676at2"/>
<keyword evidence="1" id="KW-1133">Transmembrane helix</keyword>
<organism evidence="2 3">
    <name type="scientific">Phyllobacterium leguminum</name>
    <dbReference type="NCBI Taxonomy" id="314237"/>
    <lineage>
        <taxon>Bacteria</taxon>
        <taxon>Pseudomonadati</taxon>
        <taxon>Pseudomonadota</taxon>
        <taxon>Alphaproteobacteria</taxon>
        <taxon>Hyphomicrobiales</taxon>
        <taxon>Phyllobacteriaceae</taxon>
        <taxon>Phyllobacterium</taxon>
    </lineage>
</organism>
<dbReference type="AlphaFoldDB" id="A0A318TER0"/>
<evidence type="ECO:0000256" key="1">
    <source>
        <dbReference type="SAM" id="Phobius"/>
    </source>
</evidence>
<evidence type="ECO:0000313" key="3">
    <source>
        <dbReference type="Proteomes" id="UP000247454"/>
    </source>
</evidence>